<dbReference type="EMBL" id="UINC01224927">
    <property type="protein sequence ID" value="SVE54755.1"/>
    <property type="molecule type" value="Genomic_DNA"/>
</dbReference>
<reference evidence="1" key="1">
    <citation type="submission" date="2018-05" db="EMBL/GenBank/DDBJ databases">
        <authorList>
            <person name="Lanie J.A."/>
            <person name="Ng W.-L."/>
            <person name="Kazmierczak K.M."/>
            <person name="Andrzejewski T.M."/>
            <person name="Davidsen T.M."/>
            <person name="Wayne K.J."/>
            <person name="Tettelin H."/>
            <person name="Glass J.I."/>
            <person name="Rusch D."/>
            <person name="Podicherti R."/>
            <person name="Tsui H.-C.T."/>
            <person name="Winkler M.E."/>
        </authorList>
    </citation>
    <scope>NUCLEOTIDE SEQUENCE</scope>
</reference>
<proteinExistence type="predicted"/>
<dbReference type="AlphaFoldDB" id="A0A383EEJ0"/>
<feature type="non-terminal residue" evidence="1">
    <location>
        <position position="231"/>
    </location>
</feature>
<feature type="non-terminal residue" evidence="1">
    <location>
        <position position="1"/>
    </location>
</feature>
<sequence length="231" mass="27818">FSYKVGEYMKEKNFKKMGPPIKDPSNVNPGYLKYKSWYINYYKNNSEKVKQKQKDKRLDFNKTLPSLNLICEYCNKPFVLSGMNEKGHKQKPVKHCTSLCSKREERLKKLWIPKGLFNFYMDKKLFRLVAGIKLRKHWKLSEFRSRRIPIHRWYQKLKTLFISNCGHNPEIYQRIKTVFFYKTITTEGKYTYKLKSLRRFLFGRERKNCLECGQSILHLAVDANYCNRGCY</sequence>
<gene>
    <name evidence="1" type="ORF">METZ01_LOCUS507609</name>
</gene>
<protein>
    <submittedName>
        <fullName evidence="1">Uncharacterized protein</fullName>
    </submittedName>
</protein>
<accession>A0A383EEJ0</accession>
<organism evidence="1">
    <name type="scientific">marine metagenome</name>
    <dbReference type="NCBI Taxonomy" id="408172"/>
    <lineage>
        <taxon>unclassified sequences</taxon>
        <taxon>metagenomes</taxon>
        <taxon>ecological metagenomes</taxon>
    </lineage>
</organism>
<evidence type="ECO:0000313" key="1">
    <source>
        <dbReference type="EMBL" id="SVE54755.1"/>
    </source>
</evidence>
<name>A0A383EEJ0_9ZZZZ</name>